<dbReference type="Pfam" id="PF01531">
    <property type="entry name" value="Glyco_transf_11"/>
    <property type="match status" value="1"/>
</dbReference>
<dbReference type="GO" id="GO:0005975">
    <property type="term" value="P:carbohydrate metabolic process"/>
    <property type="evidence" value="ECO:0007669"/>
    <property type="project" value="InterPro"/>
</dbReference>
<dbReference type="CDD" id="cd11301">
    <property type="entry name" value="Fut1_Fut2_like"/>
    <property type="match status" value="1"/>
</dbReference>
<evidence type="ECO:0000313" key="5">
    <source>
        <dbReference type="EMBL" id="KAK2172950.1"/>
    </source>
</evidence>
<keyword evidence="3" id="KW-0812">Transmembrane</keyword>
<evidence type="ECO:0000256" key="4">
    <source>
        <dbReference type="SAM" id="MobiDB-lite"/>
    </source>
</evidence>
<gene>
    <name evidence="5" type="ORF">NP493_916g00011</name>
</gene>
<sequence>MPAFNPTRYSLGSNAKPANTEPKHSVKTSSSTKLIKLLHEIPTKNKSRTDNSSSAAKLANNSVPKKPLLVYVFGRGGRLGNKMFQYAAGYGIARMNNRSAVTHLTNFDMMWHLFANLSIHREMPPPYLEYISEKRYGTYNRKFEKLPEVNVGLYGFYQSWKYFQKYERELRTEFTLNDALRKRASDHLLRIAQMYNKNSAMPKRNITFVGVHVRRGDMVRIPAFRVASRSYILRAMQNFRRNFTRVHFVICSDDIPWCKQNLGQQKNVSFSESKSANVDFAILSLCNHTLSTIGSFSWWVSWMAGGVTTYYTPFAEKWSREYLQVTVGDHFLPNWIPMSD</sequence>
<evidence type="ECO:0000313" key="6">
    <source>
        <dbReference type="Proteomes" id="UP001209878"/>
    </source>
</evidence>
<keyword evidence="6" id="KW-1185">Reference proteome</keyword>
<reference evidence="5" key="1">
    <citation type="journal article" date="2023" name="Mol. Biol. Evol.">
        <title>Third-Generation Sequencing Reveals the Adaptive Role of the Epigenome in Three Deep-Sea Polychaetes.</title>
        <authorList>
            <person name="Perez M."/>
            <person name="Aroh O."/>
            <person name="Sun Y."/>
            <person name="Lan Y."/>
            <person name="Juniper S.K."/>
            <person name="Young C.R."/>
            <person name="Angers B."/>
            <person name="Qian P.Y."/>
        </authorList>
    </citation>
    <scope>NUCLEOTIDE SEQUENCE</scope>
    <source>
        <strain evidence="5">R07B-5</strain>
    </source>
</reference>
<evidence type="ECO:0000256" key="3">
    <source>
        <dbReference type="RuleBase" id="RU363129"/>
    </source>
</evidence>
<evidence type="ECO:0000256" key="2">
    <source>
        <dbReference type="ARBA" id="ARBA00022679"/>
    </source>
</evidence>
<keyword evidence="1 3" id="KW-0328">Glycosyltransferase</keyword>
<dbReference type="GO" id="GO:0032580">
    <property type="term" value="C:Golgi cisterna membrane"/>
    <property type="evidence" value="ECO:0007669"/>
    <property type="project" value="UniProtKB-SubCell"/>
</dbReference>
<accession>A0AAD9KLL9</accession>
<dbReference type="EC" id="2.4.1.-" evidence="3"/>
<name>A0AAD9KLL9_RIDPI</name>
<dbReference type="EMBL" id="JAODUO010000916">
    <property type="protein sequence ID" value="KAK2172950.1"/>
    <property type="molecule type" value="Genomic_DNA"/>
</dbReference>
<evidence type="ECO:0000256" key="1">
    <source>
        <dbReference type="ARBA" id="ARBA00022676"/>
    </source>
</evidence>
<organism evidence="5 6">
    <name type="scientific">Ridgeia piscesae</name>
    <name type="common">Tubeworm</name>
    <dbReference type="NCBI Taxonomy" id="27915"/>
    <lineage>
        <taxon>Eukaryota</taxon>
        <taxon>Metazoa</taxon>
        <taxon>Spiralia</taxon>
        <taxon>Lophotrochozoa</taxon>
        <taxon>Annelida</taxon>
        <taxon>Polychaeta</taxon>
        <taxon>Sedentaria</taxon>
        <taxon>Canalipalpata</taxon>
        <taxon>Sabellida</taxon>
        <taxon>Siboglinidae</taxon>
        <taxon>Ridgeia</taxon>
    </lineage>
</organism>
<proteinExistence type="inferred from homology"/>
<comment type="pathway">
    <text evidence="3">Protein modification; protein glycosylation.</text>
</comment>
<dbReference type="GO" id="GO:0008107">
    <property type="term" value="F:galactoside 2-alpha-L-fucosyltransferase activity"/>
    <property type="evidence" value="ECO:0007669"/>
    <property type="project" value="InterPro"/>
</dbReference>
<keyword evidence="3" id="KW-0333">Golgi apparatus</keyword>
<keyword evidence="3" id="KW-0735">Signal-anchor</keyword>
<comment type="subcellular location">
    <subcellularLocation>
        <location evidence="3">Golgi apparatus</location>
        <location evidence="3">Golgi stack membrane</location>
        <topology evidence="3">Single-pass type II membrane protein</topology>
    </subcellularLocation>
</comment>
<dbReference type="InterPro" id="IPR002516">
    <property type="entry name" value="Glyco_trans_11"/>
</dbReference>
<dbReference type="AlphaFoldDB" id="A0AAD9KLL9"/>
<keyword evidence="2 3" id="KW-0808">Transferase</keyword>
<keyword evidence="3" id="KW-0325">Glycoprotein</keyword>
<dbReference type="PANTHER" id="PTHR11927:SF9">
    <property type="entry name" value="L-FUCOSYLTRANSFERASE"/>
    <property type="match status" value="1"/>
</dbReference>
<dbReference type="Proteomes" id="UP001209878">
    <property type="component" value="Unassembled WGS sequence"/>
</dbReference>
<feature type="compositionally biased region" description="Polar residues" evidence="4">
    <location>
        <begin position="7"/>
        <end position="17"/>
    </location>
</feature>
<comment type="caution">
    <text evidence="5">The sequence shown here is derived from an EMBL/GenBank/DDBJ whole genome shotgun (WGS) entry which is preliminary data.</text>
</comment>
<feature type="region of interest" description="Disordered" evidence="4">
    <location>
        <begin position="1"/>
        <end position="31"/>
    </location>
</feature>
<comment type="similarity">
    <text evidence="3">Belongs to the glycosyltransferase 11 family.</text>
</comment>
<dbReference type="PANTHER" id="PTHR11927">
    <property type="entry name" value="GALACTOSIDE 2-L-FUCOSYLTRANSFERASE"/>
    <property type="match status" value="1"/>
</dbReference>
<protein>
    <recommendedName>
        <fullName evidence="3">L-Fucosyltransferase</fullName>
        <ecNumber evidence="3">2.4.1.-</ecNumber>
    </recommendedName>
</protein>